<feature type="region of interest" description="Disordered" evidence="1">
    <location>
        <begin position="326"/>
        <end position="354"/>
    </location>
</feature>
<comment type="caution">
    <text evidence="2">The sequence shown here is derived from an EMBL/GenBank/DDBJ whole genome shotgun (WGS) entry which is preliminary data.</text>
</comment>
<organism evidence="2">
    <name type="scientific">Tanacetum cinerariifolium</name>
    <name type="common">Dalmatian daisy</name>
    <name type="synonym">Chrysanthemum cinerariifolium</name>
    <dbReference type="NCBI Taxonomy" id="118510"/>
    <lineage>
        <taxon>Eukaryota</taxon>
        <taxon>Viridiplantae</taxon>
        <taxon>Streptophyta</taxon>
        <taxon>Embryophyta</taxon>
        <taxon>Tracheophyta</taxon>
        <taxon>Spermatophyta</taxon>
        <taxon>Magnoliopsida</taxon>
        <taxon>eudicotyledons</taxon>
        <taxon>Gunneridae</taxon>
        <taxon>Pentapetalae</taxon>
        <taxon>asterids</taxon>
        <taxon>campanulids</taxon>
        <taxon>Asterales</taxon>
        <taxon>Asteraceae</taxon>
        <taxon>Asteroideae</taxon>
        <taxon>Anthemideae</taxon>
        <taxon>Anthemidinae</taxon>
        <taxon>Tanacetum</taxon>
    </lineage>
</organism>
<dbReference type="EMBL" id="BKCJ010081868">
    <property type="protein sequence ID" value="GEW95046.1"/>
    <property type="molecule type" value="Genomic_DNA"/>
</dbReference>
<evidence type="ECO:0000313" key="2">
    <source>
        <dbReference type="EMBL" id="GEW95046.1"/>
    </source>
</evidence>
<protein>
    <submittedName>
        <fullName evidence="2">Reverse transcriptase domain, reverse transcriptase zinc-binding domain protein</fullName>
    </submittedName>
</protein>
<keyword evidence="2" id="KW-0695">RNA-directed DNA polymerase</keyword>
<evidence type="ECO:0000256" key="1">
    <source>
        <dbReference type="SAM" id="MobiDB-lite"/>
    </source>
</evidence>
<dbReference type="PANTHER" id="PTHR33116">
    <property type="entry name" value="REVERSE TRANSCRIPTASE ZINC-BINDING DOMAIN-CONTAINING PROTEIN-RELATED-RELATED"/>
    <property type="match status" value="1"/>
</dbReference>
<sequence length="486" mass="54447">MRKACHWKPIIDELHNRLTSWKSKTLSYGGRLTLLKSVLGALGIYYFSPFKAPKSVITYLEKLRQNFFWGGMPDCNKLSWIAWNKRKVVVGGGMKRRFLSQKGDSGNAAMEVESPSVVEETVEKEKLSHVSSYANVTGKPSGTKVNFRTLFTLGRGGNGIDVVVPVESIRAISERFVNTDYGYFLGKRVAYPVVANYVRNTWCKYRLVRLMVSSSTSLFSFQFSSMEGLNAMLENGQAMIELRADVELKDNIVAAMPKFSREGYYTCNIRVEYVWKPPRCACCKVFGHVQEQCPKNTGTSETLNMKRTSQIQKGFPVGQKMGFKSKQVHQHVSKKATTNTSANKKKNMDPPKEVTNPIEVLTSVENDEKLGTNMGASNLASKATNSSGSSFWNVESSSPSTTPTIKKINKFTNLVIDGQAILVDEAGNPLKTVETGFDTQNLLEQWMDSYGNDDYDIDAYDDDMYEAQHLFLECPIAADLWKGVRL</sequence>
<dbReference type="AlphaFoldDB" id="A0A699GZZ8"/>
<proteinExistence type="predicted"/>
<feature type="non-terminal residue" evidence="2">
    <location>
        <position position="486"/>
    </location>
</feature>
<dbReference type="PANTHER" id="PTHR33116:SF77">
    <property type="entry name" value="RNA-DIRECTED DNA POLYMERASE"/>
    <property type="match status" value="1"/>
</dbReference>
<keyword evidence="2" id="KW-0808">Transferase</keyword>
<name>A0A699GZZ8_TANCI</name>
<gene>
    <name evidence="2" type="ORF">Tci_267022</name>
</gene>
<keyword evidence="2" id="KW-0548">Nucleotidyltransferase</keyword>
<dbReference type="GO" id="GO:0003964">
    <property type="term" value="F:RNA-directed DNA polymerase activity"/>
    <property type="evidence" value="ECO:0007669"/>
    <property type="project" value="UniProtKB-KW"/>
</dbReference>
<reference evidence="2" key="1">
    <citation type="journal article" date="2019" name="Sci. Rep.">
        <title>Draft genome of Tanacetum cinerariifolium, the natural source of mosquito coil.</title>
        <authorList>
            <person name="Yamashiro T."/>
            <person name="Shiraishi A."/>
            <person name="Satake H."/>
            <person name="Nakayama K."/>
        </authorList>
    </citation>
    <scope>NUCLEOTIDE SEQUENCE</scope>
</reference>
<accession>A0A699GZZ8</accession>